<evidence type="ECO:0000313" key="2">
    <source>
        <dbReference type="EMBL" id="OWZ83248.1"/>
    </source>
</evidence>
<evidence type="ECO:0000313" key="3">
    <source>
        <dbReference type="Proteomes" id="UP000214588"/>
    </source>
</evidence>
<reference evidence="2 3" key="1">
    <citation type="submission" date="2017-06" db="EMBL/GenBank/DDBJ databases">
        <title>Draft Genome Sequence of Natranaerobius trueperi halophilic, alkalithermophilic bacteria from soda lakes.</title>
        <authorList>
            <person name="Zhao B."/>
        </authorList>
    </citation>
    <scope>NUCLEOTIDE SEQUENCE [LARGE SCALE GENOMIC DNA]</scope>
    <source>
        <strain evidence="2 3">DSM 18760</strain>
    </source>
</reference>
<feature type="domain" description="DUF1659" evidence="1">
    <location>
        <begin position="5"/>
        <end position="73"/>
    </location>
</feature>
<evidence type="ECO:0000259" key="1">
    <source>
        <dbReference type="Pfam" id="PF07872"/>
    </source>
</evidence>
<comment type="caution">
    <text evidence="2">The sequence shown here is derived from an EMBL/GenBank/DDBJ whole genome shotgun (WGS) entry which is preliminary data.</text>
</comment>
<dbReference type="EMBL" id="NIQC01000023">
    <property type="protein sequence ID" value="OWZ83248.1"/>
    <property type="molecule type" value="Genomic_DNA"/>
</dbReference>
<protein>
    <recommendedName>
        <fullName evidence="1">DUF1659 domain-containing protein</fullName>
    </recommendedName>
</protein>
<name>A0A226BW25_9FIRM</name>
<proteinExistence type="predicted"/>
<sequence>MSYMVVETFGPSRLQFRLIVGEDEEGKNILRTRSFSRIKPDAEDEDVYEVGELLLGLQKYEALSVHRFDSKELARVDN</sequence>
<dbReference type="Pfam" id="PF07872">
    <property type="entry name" value="DUF1659"/>
    <property type="match status" value="1"/>
</dbReference>
<keyword evidence="3" id="KW-1185">Reference proteome</keyword>
<gene>
    <name evidence="2" type="ORF">CDO51_09730</name>
</gene>
<dbReference type="AlphaFoldDB" id="A0A226BW25"/>
<organism evidence="2 3">
    <name type="scientific">Natranaerobius trueperi</name>
    <dbReference type="NCBI Taxonomy" id="759412"/>
    <lineage>
        <taxon>Bacteria</taxon>
        <taxon>Bacillati</taxon>
        <taxon>Bacillota</taxon>
        <taxon>Clostridia</taxon>
        <taxon>Natranaerobiales</taxon>
        <taxon>Natranaerobiaceae</taxon>
        <taxon>Natranaerobius</taxon>
    </lineage>
</organism>
<dbReference type="Proteomes" id="UP000214588">
    <property type="component" value="Unassembled WGS sequence"/>
</dbReference>
<accession>A0A226BW25</accession>
<dbReference type="InterPro" id="IPR012454">
    <property type="entry name" value="DUF1659"/>
</dbReference>